<dbReference type="Pfam" id="PF16242">
    <property type="entry name" value="Pyrid_ox_like"/>
    <property type="match status" value="1"/>
</dbReference>
<dbReference type="AlphaFoldDB" id="A0A0F9C2U3"/>
<dbReference type="InterPro" id="IPR038725">
    <property type="entry name" value="YdaG_split_barrel_FMN-bd"/>
</dbReference>
<evidence type="ECO:0000259" key="1">
    <source>
        <dbReference type="Pfam" id="PF16242"/>
    </source>
</evidence>
<dbReference type="Gene3D" id="2.30.110.10">
    <property type="entry name" value="Electron Transport, Fmn-binding Protein, Chain A"/>
    <property type="match status" value="1"/>
</dbReference>
<evidence type="ECO:0000313" key="2">
    <source>
        <dbReference type="EMBL" id="KKL28499.1"/>
    </source>
</evidence>
<proteinExistence type="predicted"/>
<dbReference type="PANTHER" id="PTHR34818:SF1">
    <property type="entry name" value="PROTEIN BLI-3"/>
    <property type="match status" value="1"/>
</dbReference>
<reference evidence="2" key="1">
    <citation type="journal article" date="2015" name="Nature">
        <title>Complex archaea that bridge the gap between prokaryotes and eukaryotes.</title>
        <authorList>
            <person name="Spang A."/>
            <person name="Saw J.H."/>
            <person name="Jorgensen S.L."/>
            <person name="Zaremba-Niedzwiedzka K."/>
            <person name="Martijn J."/>
            <person name="Lind A.E."/>
            <person name="van Eijk R."/>
            <person name="Schleper C."/>
            <person name="Guy L."/>
            <person name="Ettema T.J."/>
        </authorList>
    </citation>
    <scope>NUCLEOTIDE SEQUENCE</scope>
</reference>
<dbReference type="InterPro" id="IPR052917">
    <property type="entry name" value="Stress-Dev_Protein"/>
</dbReference>
<accession>A0A0F9C2U3</accession>
<dbReference type="SUPFAM" id="SSF50475">
    <property type="entry name" value="FMN-binding split barrel"/>
    <property type="match status" value="1"/>
</dbReference>
<name>A0A0F9C2U3_9ZZZZ</name>
<dbReference type="PANTHER" id="PTHR34818">
    <property type="entry name" value="PROTEIN BLI-3"/>
    <property type="match status" value="1"/>
</dbReference>
<gene>
    <name evidence="2" type="ORF">LCGC14_2374530</name>
</gene>
<protein>
    <recommendedName>
        <fullName evidence="1">General stress protein FMN-binding split barrel domain-containing protein</fullName>
    </recommendedName>
</protein>
<sequence length="189" mass="21686">MMSDVKTKRFFVFHSDDTVSLLTLAYCNVKGVRQFMSKNMRKTMWEAISNSPFLMISLNHTLQHSEPMTAQLDKDADSEFWFYTTKTNRIAEGGPAKASFMSKDHKVFASIRGTLVPETDKAIIDKYWSNMAASWYDEGRDDPALLMMRFELDDAEVWVSDPSIKGLYKLFTDGKVEPEMMGEHKKLGL</sequence>
<comment type="caution">
    <text evidence="2">The sequence shown here is derived from an EMBL/GenBank/DDBJ whole genome shotgun (WGS) entry which is preliminary data.</text>
</comment>
<feature type="domain" description="General stress protein FMN-binding split barrel" evidence="1">
    <location>
        <begin position="42"/>
        <end position="163"/>
    </location>
</feature>
<organism evidence="2">
    <name type="scientific">marine sediment metagenome</name>
    <dbReference type="NCBI Taxonomy" id="412755"/>
    <lineage>
        <taxon>unclassified sequences</taxon>
        <taxon>metagenomes</taxon>
        <taxon>ecological metagenomes</taxon>
    </lineage>
</organism>
<dbReference type="InterPro" id="IPR012349">
    <property type="entry name" value="Split_barrel_FMN-bd"/>
</dbReference>
<dbReference type="EMBL" id="LAZR01035077">
    <property type="protein sequence ID" value="KKL28499.1"/>
    <property type="molecule type" value="Genomic_DNA"/>
</dbReference>